<dbReference type="AlphaFoldDB" id="A0A0H5QH50"/>
<dbReference type="EMBL" id="HACM01000863">
    <property type="protein sequence ID" value="CRZ01305.1"/>
    <property type="molecule type" value="Transcribed_RNA"/>
</dbReference>
<organism evidence="2">
    <name type="scientific">Spongospora subterranea</name>
    <dbReference type="NCBI Taxonomy" id="70186"/>
    <lineage>
        <taxon>Eukaryota</taxon>
        <taxon>Sar</taxon>
        <taxon>Rhizaria</taxon>
        <taxon>Endomyxa</taxon>
        <taxon>Phytomyxea</taxon>
        <taxon>Plasmodiophorida</taxon>
        <taxon>Plasmodiophoridae</taxon>
        <taxon>Spongospora</taxon>
    </lineage>
</organism>
<evidence type="ECO:0000313" key="2">
    <source>
        <dbReference type="EMBL" id="CRZ01305.1"/>
    </source>
</evidence>
<feature type="region of interest" description="Disordered" evidence="1">
    <location>
        <begin position="1"/>
        <end position="32"/>
    </location>
</feature>
<accession>A0A0H5QH50</accession>
<proteinExistence type="predicted"/>
<feature type="compositionally biased region" description="Polar residues" evidence="1">
    <location>
        <begin position="1"/>
        <end position="11"/>
    </location>
</feature>
<sequence length="604" mass="68756">STVLTHNSLTGSAPPVHSDQTRPAGPPPFPSQVGFFPKTRFGGLLTQPDSFEFSAPLVKSQSRPLQTVSAALSLADGFYDDDNDDHTVNGRTNRAFDTPVETLIFNCLFDESSLESADSSPFVGTPIHNTLSDLVNELYIDDEPVLSHFYEAVEILTNRRKDEFTSEFIMKMFNSISKAMDTINDPIDHLSGNTRLIYTCRDLLSKMYSIEMESLPEVSDDEGNLLVEISEDGSGSPFHNRDLYFQVQRLFTMFAKGAAEASCSEFDDLDKFIYRKYLTRNMMIFLAMSSPDGIKMIKTPANASVEELKQFVYMAMSMEMFMIHFKLDYSGPVIRVFDPIESLIFDCLFRQSSVPSNSDSLFTEDTLIHDILMNSAKDIANENGLRRFVVNEKALTGQTFYTKSDRIMAICRGIVIAIAIVNKPIDYLQGNTPLIEECRAKLFNVLITDNELMRIRELWEEDESEGSKDIEDSLIDLWDLSDPRPPLSGDGAYNPLQNLDLYYQIRRLFQTFAYAAADANGVKYLDLDQVLYKEFMSKDMLLYLALLSPEGINTLRRRLNDDIPELVLKQRLYEVMAREMYKIQNELQEQHSSLFIEKLPKIKI</sequence>
<name>A0A0H5QH50_9EUKA</name>
<protein>
    <submittedName>
        <fullName evidence="2">Uncharacterized protein</fullName>
    </submittedName>
</protein>
<reference evidence="2" key="1">
    <citation type="submission" date="2015-04" db="EMBL/GenBank/DDBJ databases">
        <title>The genome sequence of the plant pathogenic Rhizarian Plasmodiophora brassicae reveals insights in its biotrophic life cycle and the origin of chitin synthesis.</title>
        <authorList>
            <person name="Schwelm A."/>
            <person name="Fogelqvist J."/>
            <person name="Knaust A."/>
            <person name="Julke S."/>
            <person name="Lilja T."/>
            <person name="Dhandapani V."/>
            <person name="Bonilla-Rosso G."/>
            <person name="Karlsson M."/>
            <person name="Shevchenko A."/>
            <person name="Choi S.R."/>
            <person name="Kim H.G."/>
            <person name="Park J.Y."/>
            <person name="Lim Y.P."/>
            <person name="Ludwig-Muller J."/>
            <person name="Dixelius C."/>
        </authorList>
    </citation>
    <scope>NUCLEOTIDE SEQUENCE</scope>
    <source>
        <tissue evidence="2">Potato root galls</tissue>
    </source>
</reference>
<evidence type="ECO:0000256" key="1">
    <source>
        <dbReference type="SAM" id="MobiDB-lite"/>
    </source>
</evidence>
<feature type="non-terminal residue" evidence="2">
    <location>
        <position position="1"/>
    </location>
</feature>